<keyword evidence="4 5" id="KW-0472">Membrane</keyword>
<reference evidence="6 7" key="1">
    <citation type="submission" date="2018-06" db="EMBL/GenBank/DDBJ databases">
        <authorList>
            <consortium name="Pathogen Informatics"/>
            <person name="Doyle S."/>
        </authorList>
    </citation>
    <scope>NUCLEOTIDE SEQUENCE [LARGE SCALE GENOMIC DNA]</scope>
    <source>
        <strain evidence="6 7">NCTC13093</strain>
    </source>
</reference>
<evidence type="ECO:0000313" key="7">
    <source>
        <dbReference type="Proteomes" id="UP000250086"/>
    </source>
</evidence>
<dbReference type="RefSeq" id="WP_113742961.1">
    <property type="nucleotide sequence ID" value="NZ_UAPU01000005.1"/>
</dbReference>
<feature type="transmembrane region" description="Helical" evidence="5">
    <location>
        <begin position="100"/>
        <end position="125"/>
    </location>
</feature>
<name>A0A2X0V6K4_9GAMM</name>
<evidence type="ECO:0000256" key="1">
    <source>
        <dbReference type="ARBA" id="ARBA00004141"/>
    </source>
</evidence>
<keyword evidence="3 5" id="KW-1133">Transmembrane helix</keyword>
<feature type="transmembrane region" description="Helical" evidence="5">
    <location>
        <begin position="61"/>
        <end position="80"/>
    </location>
</feature>
<feature type="transmembrane region" description="Helical" evidence="5">
    <location>
        <begin position="32"/>
        <end position="49"/>
    </location>
</feature>
<feature type="transmembrane region" description="Helical" evidence="5">
    <location>
        <begin position="137"/>
        <end position="159"/>
    </location>
</feature>
<proteinExistence type="predicted"/>
<organism evidence="6 7">
    <name type="scientific">Anaerobiospirillum thomasii</name>
    <dbReference type="NCBI Taxonomy" id="179995"/>
    <lineage>
        <taxon>Bacteria</taxon>
        <taxon>Pseudomonadati</taxon>
        <taxon>Pseudomonadota</taxon>
        <taxon>Gammaproteobacteria</taxon>
        <taxon>Aeromonadales</taxon>
        <taxon>Succinivibrionaceae</taxon>
        <taxon>Anaerobiospirillum</taxon>
    </lineage>
</organism>
<dbReference type="OrthoDB" id="9810601at2"/>
<protein>
    <submittedName>
        <fullName evidence="6">Pur regulon 18 kDa protein</fullName>
    </submittedName>
</protein>
<comment type="subcellular location">
    <subcellularLocation>
        <location evidence="1">Membrane</location>
        <topology evidence="1">Multi-pass membrane protein</topology>
    </subcellularLocation>
</comment>
<dbReference type="GO" id="GO:0009403">
    <property type="term" value="P:toxin biosynthetic process"/>
    <property type="evidence" value="ECO:0007669"/>
    <property type="project" value="InterPro"/>
</dbReference>
<dbReference type="PANTHER" id="PTHR36926">
    <property type="entry name" value="COLICIN V PRODUCTION PROTEIN"/>
    <property type="match status" value="1"/>
</dbReference>
<dbReference type="Pfam" id="PF02674">
    <property type="entry name" value="Colicin_V"/>
    <property type="match status" value="1"/>
</dbReference>
<evidence type="ECO:0000256" key="5">
    <source>
        <dbReference type="SAM" id="Phobius"/>
    </source>
</evidence>
<keyword evidence="2 5" id="KW-0812">Transmembrane</keyword>
<dbReference type="InterPro" id="IPR003825">
    <property type="entry name" value="Colicin-V_CvpA"/>
</dbReference>
<keyword evidence="7" id="KW-1185">Reference proteome</keyword>
<feature type="transmembrane region" description="Helical" evidence="5">
    <location>
        <begin position="7"/>
        <end position="26"/>
    </location>
</feature>
<dbReference type="GO" id="GO:0016020">
    <property type="term" value="C:membrane"/>
    <property type="evidence" value="ECO:0007669"/>
    <property type="project" value="UniProtKB-SubCell"/>
</dbReference>
<evidence type="ECO:0000313" key="6">
    <source>
        <dbReference type="EMBL" id="SPT68736.1"/>
    </source>
</evidence>
<dbReference type="PANTHER" id="PTHR36926:SF1">
    <property type="entry name" value="COLICIN V PRODUCTION PROTEIN"/>
    <property type="match status" value="1"/>
</dbReference>
<dbReference type="AlphaFoldDB" id="A0A2X0V6K4"/>
<gene>
    <name evidence="6" type="primary">cvpA</name>
    <name evidence="6" type="ORF">NCTC13093_00073</name>
</gene>
<evidence type="ECO:0000256" key="4">
    <source>
        <dbReference type="ARBA" id="ARBA00023136"/>
    </source>
</evidence>
<dbReference type="InterPro" id="IPR052719">
    <property type="entry name" value="CvpA-like"/>
</dbReference>
<evidence type="ECO:0000256" key="3">
    <source>
        <dbReference type="ARBA" id="ARBA00022989"/>
    </source>
</evidence>
<dbReference type="EMBL" id="UAPV01000001">
    <property type="protein sequence ID" value="SPT68736.1"/>
    <property type="molecule type" value="Genomic_DNA"/>
</dbReference>
<dbReference type="Proteomes" id="UP000250086">
    <property type="component" value="Unassembled WGS sequence"/>
</dbReference>
<evidence type="ECO:0000256" key="2">
    <source>
        <dbReference type="ARBA" id="ARBA00022692"/>
    </source>
</evidence>
<accession>A0A2X0V6K4</accession>
<sequence length="162" mass="18201">MLTAADYVILAIIAISALLSVLRGFVREAISLLAWVSAFMVTGNFYKDLSRKLTYFEDDFVRNVLAIIILFVSTLFVVGMCGNMIRNLLNKAGLSGTDRLLGIAFGVVRGILIVCAMLAFLQILYKLHILTFIEQETWYVNSVLIPELMRIVTWFFSYLGTS</sequence>